<evidence type="ECO:0000256" key="1">
    <source>
        <dbReference type="SAM" id="MobiDB-lite"/>
    </source>
</evidence>
<sequence length="79" mass="8881">MTAPGAAPPATGRGGVLAHLRRCAAWIRWYVKELNGEHAYARYAERARASGEPVLSRRGFERRRVDRRDGDPRESGRCC</sequence>
<feature type="compositionally biased region" description="Basic and acidic residues" evidence="1">
    <location>
        <begin position="58"/>
        <end position="79"/>
    </location>
</feature>
<keyword evidence="3" id="KW-1185">Reference proteome</keyword>
<dbReference type="RefSeq" id="WP_344046903.1">
    <property type="nucleotide sequence ID" value="NZ_BAAAHG010000004.1"/>
</dbReference>
<dbReference type="EMBL" id="BAAAHG010000004">
    <property type="protein sequence ID" value="GAA0904907.1"/>
    <property type="molecule type" value="Genomic_DNA"/>
</dbReference>
<evidence type="ECO:0008006" key="4">
    <source>
        <dbReference type="Google" id="ProtNLM"/>
    </source>
</evidence>
<feature type="region of interest" description="Disordered" evidence="1">
    <location>
        <begin position="49"/>
        <end position="79"/>
    </location>
</feature>
<proteinExistence type="predicted"/>
<dbReference type="InterPro" id="IPR007423">
    <property type="entry name" value="Sel_put"/>
</dbReference>
<dbReference type="Proteomes" id="UP001501005">
    <property type="component" value="Unassembled WGS sequence"/>
</dbReference>
<evidence type="ECO:0000313" key="3">
    <source>
        <dbReference type="Proteomes" id="UP001501005"/>
    </source>
</evidence>
<organism evidence="2 3">
    <name type="scientific">Streptomyces thermoalcalitolerans</name>
    <dbReference type="NCBI Taxonomy" id="65605"/>
    <lineage>
        <taxon>Bacteria</taxon>
        <taxon>Bacillati</taxon>
        <taxon>Actinomycetota</taxon>
        <taxon>Actinomycetes</taxon>
        <taxon>Kitasatosporales</taxon>
        <taxon>Streptomycetaceae</taxon>
        <taxon>Streptomyces</taxon>
    </lineage>
</organism>
<accession>A0ABN1NEZ2</accession>
<dbReference type="Pfam" id="PF04328">
    <property type="entry name" value="Sel_put"/>
    <property type="match status" value="1"/>
</dbReference>
<protein>
    <recommendedName>
        <fullName evidence="4">DUF466 domain-containing protein</fullName>
    </recommendedName>
</protein>
<comment type="caution">
    <text evidence="2">The sequence shown here is derived from an EMBL/GenBank/DDBJ whole genome shotgun (WGS) entry which is preliminary data.</text>
</comment>
<evidence type="ECO:0000313" key="2">
    <source>
        <dbReference type="EMBL" id="GAA0904907.1"/>
    </source>
</evidence>
<reference evidence="2 3" key="1">
    <citation type="journal article" date="2019" name="Int. J. Syst. Evol. Microbiol.">
        <title>The Global Catalogue of Microorganisms (GCM) 10K type strain sequencing project: providing services to taxonomists for standard genome sequencing and annotation.</title>
        <authorList>
            <consortium name="The Broad Institute Genomics Platform"/>
            <consortium name="The Broad Institute Genome Sequencing Center for Infectious Disease"/>
            <person name="Wu L."/>
            <person name="Ma J."/>
        </authorList>
    </citation>
    <scope>NUCLEOTIDE SEQUENCE [LARGE SCALE GENOMIC DNA]</scope>
    <source>
        <strain evidence="2 3">JCM 10673</strain>
    </source>
</reference>
<name>A0ABN1NEZ2_9ACTN</name>
<gene>
    <name evidence="2" type="ORF">GCM10009549_08660</name>
</gene>